<dbReference type="InterPro" id="IPR011763">
    <property type="entry name" value="COA_CT_C"/>
</dbReference>
<dbReference type="FunFam" id="3.30.470.20:FF:000005">
    <property type="entry name" value="Acetyl-CoA carboxylase 1"/>
    <property type="match status" value="1"/>
</dbReference>
<dbReference type="FunFam" id="2.40.460.10:FF:000001">
    <property type="entry name" value="Acetyl-CoA carboxylase 1"/>
    <property type="match status" value="1"/>
</dbReference>
<evidence type="ECO:0000259" key="19">
    <source>
        <dbReference type="PROSITE" id="PS50980"/>
    </source>
</evidence>
<proteinExistence type="predicted"/>
<evidence type="ECO:0000256" key="6">
    <source>
        <dbReference type="ARBA" id="ARBA00022741"/>
    </source>
</evidence>
<organism evidence="21 22">
    <name type="scientific">Accipiter nisus</name>
    <name type="common">Eurasian sparrowhawk</name>
    <dbReference type="NCBI Taxonomy" id="211598"/>
    <lineage>
        <taxon>Eukaryota</taxon>
        <taxon>Metazoa</taxon>
        <taxon>Chordata</taxon>
        <taxon>Craniata</taxon>
        <taxon>Vertebrata</taxon>
        <taxon>Euteleostomi</taxon>
        <taxon>Archelosauria</taxon>
        <taxon>Archosauria</taxon>
        <taxon>Dinosauria</taxon>
        <taxon>Saurischia</taxon>
        <taxon>Theropoda</taxon>
        <taxon>Coelurosauria</taxon>
        <taxon>Aves</taxon>
        <taxon>Neognathae</taxon>
        <taxon>Neoaves</taxon>
        <taxon>Telluraves</taxon>
        <taxon>Accipitrimorphae</taxon>
        <taxon>Accipitriformes</taxon>
        <taxon>Accipitridae</taxon>
        <taxon>Accipitrinae</taxon>
        <taxon>Accipiter</taxon>
    </lineage>
</organism>
<dbReference type="Gene3D" id="3.30.470.20">
    <property type="entry name" value="ATP-grasp fold, B domain"/>
    <property type="match status" value="1"/>
</dbReference>
<dbReference type="GO" id="GO:0005739">
    <property type="term" value="C:mitochondrion"/>
    <property type="evidence" value="ECO:0007669"/>
    <property type="project" value="TreeGrafter"/>
</dbReference>
<dbReference type="InterPro" id="IPR011762">
    <property type="entry name" value="COA_CT_N"/>
</dbReference>
<dbReference type="Gene3D" id="2.40.50.100">
    <property type="match status" value="1"/>
</dbReference>
<dbReference type="GO" id="GO:0005524">
    <property type="term" value="F:ATP binding"/>
    <property type="evidence" value="ECO:0007669"/>
    <property type="project" value="UniProtKB-UniRule"/>
</dbReference>
<evidence type="ECO:0000256" key="1">
    <source>
        <dbReference type="ARBA" id="ARBA00001953"/>
    </source>
</evidence>
<keyword evidence="6 15" id="KW-0547">Nucleotide-binding</keyword>
<keyword evidence="11" id="KW-0443">Lipid metabolism</keyword>
<evidence type="ECO:0000256" key="8">
    <source>
        <dbReference type="ARBA" id="ARBA00022832"/>
    </source>
</evidence>
<evidence type="ECO:0000313" key="22">
    <source>
        <dbReference type="Proteomes" id="UP000694541"/>
    </source>
</evidence>
<dbReference type="PANTHER" id="PTHR45728">
    <property type="entry name" value="ACETYL-COA CARBOXYLASE, ISOFORM A"/>
    <property type="match status" value="1"/>
</dbReference>
<evidence type="ECO:0000259" key="17">
    <source>
        <dbReference type="PROSITE" id="PS50975"/>
    </source>
</evidence>
<dbReference type="SUPFAM" id="SSF51246">
    <property type="entry name" value="Rudiment single hybrid motif"/>
    <property type="match status" value="1"/>
</dbReference>
<dbReference type="InterPro" id="IPR005479">
    <property type="entry name" value="CPAse_ATP-bd"/>
</dbReference>
<dbReference type="PROSITE" id="PS50975">
    <property type="entry name" value="ATP_GRASP"/>
    <property type="match status" value="1"/>
</dbReference>
<dbReference type="Pfam" id="PF08326">
    <property type="entry name" value="ACC_central"/>
    <property type="match status" value="1"/>
</dbReference>
<evidence type="ECO:0000256" key="2">
    <source>
        <dbReference type="ARBA" id="ARBA00004956"/>
    </source>
</evidence>
<dbReference type="InterPro" id="IPR000089">
    <property type="entry name" value="Biotin_lipoyl"/>
</dbReference>
<dbReference type="SMART" id="SM00878">
    <property type="entry name" value="Biotin_carb_C"/>
    <property type="match status" value="1"/>
</dbReference>
<keyword evidence="13" id="KW-0092">Biotin</keyword>
<dbReference type="FunFam" id="2.40.50.100:FF:000005">
    <property type="entry name" value="Acetyl-CoA carboxylase 1"/>
    <property type="match status" value="1"/>
</dbReference>
<dbReference type="GO" id="GO:0006633">
    <property type="term" value="P:fatty acid biosynthetic process"/>
    <property type="evidence" value="ECO:0007669"/>
    <property type="project" value="UniProtKB-KW"/>
</dbReference>
<dbReference type="Pfam" id="PF02785">
    <property type="entry name" value="Biotin_carb_C"/>
    <property type="match status" value="1"/>
</dbReference>
<dbReference type="Pfam" id="PF00364">
    <property type="entry name" value="Biotin_lipoyl"/>
    <property type="match status" value="1"/>
</dbReference>
<evidence type="ECO:0000313" key="21">
    <source>
        <dbReference type="Ensembl" id="ENSANIP00000025026.1"/>
    </source>
</evidence>
<dbReference type="CDD" id="cd06850">
    <property type="entry name" value="biotinyl_domain"/>
    <property type="match status" value="1"/>
</dbReference>
<keyword evidence="10" id="KW-0809">Transit peptide</keyword>
<dbReference type="PANTHER" id="PTHR45728:SF1">
    <property type="entry name" value="ACETYL-COA CARBOXYLASE 2"/>
    <property type="match status" value="1"/>
</dbReference>
<evidence type="ECO:0000259" key="18">
    <source>
        <dbReference type="PROSITE" id="PS50979"/>
    </source>
</evidence>
<evidence type="ECO:0000256" key="15">
    <source>
        <dbReference type="PROSITE-ProRule" id="PRU00409"/>
    </source>
</evidence>
<keyword evidence="22" id="KW-1185">Reference proteome</keyword>
<dbReference type="PROSITE" id="PS50989">
    <property type="entry name" value="COA_CT_CTER"/>
    <property type="match status" value="1"/>
</dbReference>
<dbReference type="InterPro" id="IPR013537">
    <property type="entry name" value="AcCoA_COase_cen"/>
</dbReference>
<keyword evidence="5" id="KW-0436">Ligase</keyword>
<sequence>MLCAIPCMCSYHPAGLLQASSRDVGDRYTSAMGLGVNQELQGLCSRLRLLQRGICVCNDPSRAGGLFVEPLFTPNCLPRITQSKVLFLCSAAGLSADPTPREARSSSGTSRAWQRFARATAGLLTAITSCRRPSMSGLHLAKRGREHRKMDLQRDFTVASPAEFVTRFGGNRVIEKVLIANNGIAAVKCMRSIRRWAYEMFRNERAIRFVVMVTPEDLKANAEYIKMADHYVPVPGGANNNNYANVELIVDISKRIPVQVAAGWQGWPSSPLPSLFEGPPRNAMWALGDKVASTIVAQTVQIPTLPWSGSGLVAQWSEEDQKHRQMISIPLETYKQGCVKDVEEGLEVAKRIGYPLMIKAAEGGGGKGIRKVRSARSPHPHPILGHAVQAEAPGSPVFLMKLAQHARHLEVQVLADEYGNAISLFGRDCSIQRRHQKIIEEAPTTIAAPSVTEVMEQCAVRLAQTVGYVSTGTVEYLYSKDGSFHFLELNPRLQVEHPCTEMIADVNLPAAQLQIAMGIPLHRIKDIRVLYGESPWGDTPICFHSPTNTPVPRGHVIAARITSENPEEGFKPSSGTVQELNFRSSKNVWGYFSVAAAGGLHEFADSQFGHCFSWGENREEAISNMVVALKELSIRGDFRTTVEYLIKLLETERFQNNEIDTGWLDHLIAEKVQAEKPDTMLGVICGALNVADAAFRTCMSEFLHSLERGQVLPAASLLNIVNVELIYEGMKYVLQVARQSLTTYVIIMNHTHIEIDVHRLNDGGLLLSYDGNSYTTYMKEEIDRYRITIGNKTCDFEKEKDPTVLRSPSAGKLLQYRVEDGGHVAEGNVVAEIEVMKIIMTLAVEEAGQVHYVKRPGALLEAGCVIARLELDDPTKVKPAQPYTGGLPAQQTLPITGEKQHQVLRKALDNLTNVMNGYCLPEPYFSNKVKEWVAQLMKTLRDPSLPLLELQDIMTSISGRIPLSVEKSIRKVMAQYASNITSVLCSFPSQQIANVLDTHAATLQKKAEREVFFMNTQSLVQLVQRYRSGIGGYMKAVVLDLLRRYLQVETQFQHAHYDKCVISLREQCKPDMNPVLESIFSHAQVAQKNLLVTMLIDQLCGRDSTLTDELTAILRELTQLSKTEHSKVALRARQVLIASHLPSYELRYNQVESIFLSAINMYGHEYCPENLKKLILSETTIFDVLPIFFYHTNQVVRMAALEVYVRRGYLAYELNSLQHRQLSDGTCLVEFQFVLPSSHPNRMSVPISISNPDLARHSTELFMDSGFCPLSQRMGAMVAFNRFEDFTRNFDEVISCFANSPSESALFSEARASVYEEEDAKNVHEEPIHILNIALRWADHMEDEKLVPIFRAFAQSKSRTHLALPDRPLTYPSMLHQFAEDRIYRHLEPALAFQLELSRMRNFDLTAIPCANHKMHLYLGAAKVQAGAEATDYRFFIRAIVRHSDLITKEASFEYLQNEGERLLLEAMDELEVAFSKTAVRTDCNHIFLNFVPKVIMDPSKIEESVRSMVMRYGSRLWKLRVLQAEVKINIRLTPTATAIPIRLVLATESGYYLDISLYKEVRDPSTGSIMLQSYGDKQGLQHGMLINTPYVTKDLLQAKRFQAQSLGTTYVYDFPEMIRQALFKLWGSSDLHPKDVLTYTELVLDSQGHLVQMNRVPGGNEVGMVAFKMKLKTPEYPEGRDIVLICNDITHKIGSFGPEEDLVFLRSSELARAEGIPRIYIAANSGARIGFADEIKHTFQVAWVDPADPYKGFKYLYLTPQDYTRISAMNSVHCEHVEEGGESRYVLKDIIGKDNGFGVENLRAAGTIAGESSRAYDEIVTISMVTCRAIGIGAYLVRLGQRVIQVENSHIILTGVTALNKVLGREVYTSNNQLGGVQIMHNNGVSHVTVPDDFEGVYTILQWLSYIPKNNRSPVPITAISDPIEREIDFVPSKVPYDPRWMLAGRPHPKELASAEATLPHCRLGGLPVGVIAVETRTVEVTVPADPANPDSEAKIIQQAGQVWFPDSAFKTAQAIRDFNREHLPLMIFANWRGFSSGMKDMYDQMLKFGAFIVDSLRDFKQPVLVYIPPHAELRGGSWVVIDSTINPLYVELYADRESRGGILEPGGTVEIKFRKKDLVKTMRRIDTVYAKLAEQLGTPELSEAQRRELEKQLKAREELLLPMYYQVAVHFADLHDTPGRMQEKGVIMDILEWKNARSFLYWRLRRLLLEEVVKVEVLKANSELSHIHIQSMLRRWFMETEGAAKGYLWDNNQVVVEWLEKHMQEDDGTQSAIRENIKYLKRDYVLKHIQSLVQANPEVAMDCIIQMAQHITRAQKAQVAHLLSTVDNDGLS</sequence>
<dbReference type="InterPro" id="IPR005481">
    <property type="entry name" value="BC-like_N"/>
</dbReference>
<dbReference type="InterPro" id="IPR034733">
    <property type="entry name" value="AcCoA_carboxyl_beta"/>
</dbReference>
<dbReference type="PROSITE" id="PS00866">
    <property type="entry name" value="CPSASE_1"/>
    <property type="match status" value="1"/>
</dbReference>
<evidence type="ECO:0000259" key="20">
    <source>
        <dbReference type="PROSITE" id="PS50989"/>
    </source>
</evidence>
<dbReference type="InterPro" id="IPR011764">
    <property type="entry name" value="Biotin_carboxylation_dom"/>
</dbReference>
<evidence type="ECO:0000256" key="14">
    <source>
        <dbReference type="ARBA" id="ARBA00023268"/>
    </source>
</evidence>
<dbReference type="SUPFAM" id="SSF51230">
    <property type="entry name" value="Single hybrid motif"/>
    <property type="match status" value="1"/>
</dbReference>
<dbReference type="UniPathway" id="UPA00655">
    <property type="reaction ID" value="UER00711"/>
</dbReference>
<dbReference type="FunFam" id="3.90.226.10:FF:000010">
    <property type="entry name" value="acetyl-CoA carboxylase isoform X2"/>
    <property type="match status" value="1"/>
</dbReference>
<dbReference type="Pfam" id="PF01039">
    <property type="entry name" value="Carboxyl_trans"/>
    <property type="match status" value="1"/>
</dbReference>
<dbReference type="Pfam" id="PF02786">
    <property type="entry name" value="CPSase_L_D2"/>
    <property type="match status" value="1"/>
</dbReference>
<dbReference type="Gene3D" id="3.90.226.10">
    <property type="entry name" value="2-enoyl-CoA Hydratase, Chain A, domain 1"/>
    <property type="match status" value="2"/>
</dbReference>
<dbReference type="InterPro" id="IPR003016">
    <property type="entry name" value="2-oxoA_DH_lipoyl-BS"/>
</dbReference>
<evidence type="ECO:0000256" key="7">
    <source>
        <dbReference type="ARBA" id="ARBA00022823"/>
    </source>
</evidence>
<name>A0A8B9NX04_9AVES</name>
<evidence type="ECO:0000256" key="11">
    <source>
        <dbReference type="ARBA" id="ARBA00023098"/>
    </source>
</evidence>
<dbReference type="PROSITE" id="PS50980">
    <property type="entry name" value="COA_CT_NTER"/>
    <property type="match status" value="1"/>
</dbReference>
<dbReference type="InterPro" id="IPR029045">
    <property type="entry name" value="ClpP/crotonase-like_dom_sf"/>
</dbReference>
<dbReference type="Ensembl" id="ENSANIT00000025858.1">
    <property type="protein sequence ID" value="ENSANIP00000025026.1"/>
    <property type="gene ID" value="ENSANIG00000009987.1"/>
</dbReference>
<dbReference type="Proteomes" id="UP000694541">
    <property type="component" value="Unplaced"/>
</dbReference>
<keyword evidence="8" id="KW-0276">Fatty acid metabolism</keyword>
<dbReference type="PROSITE" id="PS00189">
    <property type="entry name" value="LIPOYL"/>
    <property type="match status" value="1"/>
</dbReference>
<dbReference type="GO" id="GO:2001295">
    <property type="term" value="P:malonyl-CoA biosynthetic process"/>
    <property type="evidence" value="ECO:0007669"/>
    <property type="project" value="UniProtKB-UniPathway"/>
</dbReference>
<keyword evidence="7" id="KW-0450">Lipoyl</keyword>
<dbReference type="InterPro" id="IPR013815">
    <property type="entry name" value="ATP_grasp_subdomain_1"/>
</dbReference>
<dbReference type="FunFam" id="3.40.50.20:FF:000005">
    <property type="entry name" value="acetyl-CoA carboxylase isoform X2"/>
    <property type="match status" value="1"/>
</dbReference>
<evidence type="ECO:0000256" key="9">
    <source>
        <dbReference type="ARBA" id="ARBA00022840"/>
    </source>
</evidence>
<feature type="domain" description="ATP-grasp" evidence="17">
    <location>
        <begin position="323"/>
        <end position="517"/>
    </location>
</feature>
<dbReference type="FunFam" id="3.30.1490.20:FF:000003">
    <property type="entry name" value="acetyl-CoA carboxylase isoform X1"/>
    <property type="match status" value="1"/>
</dbReference>
<dbReference type="InterPro" id="IPR011761">
    <property type="entry name" value="ATP-grasp"/>
</dbReference>
<dbReference type="Gene3D" id="3.40.50.20">
    <property type="match status" value="1"/>
</dbReference>
<evidence type="ECO:0000256" key="13">
    <source>
        <dbReference type="ARBA" id="ARBA00023267"/>
    </source>
</evidence>
<evidence type="ECO:0000256" key="12">
    <source>
        <dbReference type="ARBA" id="ARBA00023160"/>
    </source>
</evidence>
<keyword evidence="12" id="KW-0275">Fatty acid biosynthesis</keyword>
<dbReference type="FunFam" id="3.90.1770.10:FF:000001">
    <property type="entry name" value="acetyl-CoA carboxylase 1"/>
    <property type="match status" value="1"/>
</dbReference>
<dbReference type="EC" id="6.4.1.2" evidence="3"/>
<dbReference type="Pfam" id="PF21385">
    <property type="entry name" value="ACCA_BT"/>
    <property type="match status" value="1"/>
</dbReference>
<dbReference type="SUPFAM" id="SSF56059">
    <property type="entry name" value="Glutathione synthetase ATP-binding domain-like"/>
    <property type="match status" value="1"/>
</dbReference>
<evidence type="ECO:0000256" key="5">
    <source>
        <dbReference type="ARBA" id="ARBA00022598"/>
    </source>
</evidence>
<feature type="domain" description="Biotin carboxylation" evidence="18">
    <location>
        <begin position="173"/>
        <end position="669"/>
    </location>
</feature>
<dbReference type="InterPro" id="IPR049076">
    <property type="entry name" value="ACCA"/>
</dbReference>
<reference evidence="21" key="1">
    <citation type="submission" date="2025-08" db="UniProtKB">
        <authorList>
            <consortium name="Ensembl"/>
        </authorList>
    </citation>
    <scope>IDENTIFICATION</scope>
</reference>
<accession>A0A8B9NX04</accession>
<comment type="cofactor">
    <cofactor evidence="1">
        <name>biotin</name>
        <dbReference type="ChEBI" id="CHEBI:57586"/>
    </cofactor>
</comment>
<dbReference type="InterPro" id="IPR011053">
    <property type="entry name" value="Single_hybrid_motif"/>
</dbReference>
<dbReference type="PROSITE" id="PS00867">
    <property type="entry name" value="CPSASE_2"/>
    <property type="match status" value="1"/>
</dbReference>
<dbReference type="InterPro" id="IPR005482">
    <property type="entry name" value="Biotin_COase_C"/>
</dbReference>
<comment type="pathway">
    <text evidence="2">Lipid metabolism; malonyl-CoA biosynthesis; malonyl-CoA from acetyl-CoA: step 1/1.</text>
</comment>
<dbReference type="PROSITE" id="PS50968">
    <property type="entry name" value="BIOTINYL_LIPOYL"/>
    <property type="match status" value="1"/>
</dbReference>
<evidence type="ECO:0000256" key="10">
    <source>
        <dbReference type="ARBA" id="ARBA00022946"/>
    </source>
</evidence>
<dbReference type="Gene3D" id="3.30.1490.20">
    <property type="entry name" value="ATP-grasp fold, A domain"/>
    <property type="match status" value="1"/>
</dbReference>
<feature type="domain" description="CoA carboxyltransferase N-terminal" evidence="19">
    <location>
        <begin position="1590"/>
        <end position="1920"/>
    </location>
</feature>
<dbReference type="SUPFAM" id="SSF52096">
    <property type="entry name" value="ClpP/crotonase"/>
    <property type="match status" value="2"/>
</dbReference>
<dbReference type="Gene3D" id="3.90.1770.10">
    <property type="entry name" value="PreATP-grasp domain"/>
    <property type="match status" value="1"/>
</dbReference>
<dbReference type="GO" id="GO:0046872">
    <property type="term" value="F:metal ion binding"/>
    <property type="evidence" value="ECO:0007669"/>
    <property type="project" value="InterPro"/>
</dbReference>
<dbReference type="SUPFAM" id="SSF52440">
    <property type="entry name" value="PreATP-grasp domain"/>
    <property type="match status" value="1"/>
</dbReference>
<keyword evidence="9 15" id="KW-0067">ATP-binding</keyword>
<evidence type="ECO:0000256" key="3">
    <source>
        <dbReference type="ARBA" id="ARBA00013058"/>
    </source>
</evidence>
<dbReference type="InterPro" id="IPR016185">
    <property type="entry name" value="PreATP-grasp_dom_sf"/>
</dbReference>
<evidence type="ECO:0000256" key="4">
    <source>
        <dbReference type="ARBA" id="ARBA00022516"/>
    </source>
</evidence>
<dbReference type="Gene3D" id="2.40.460.10">
    <property type="entry name" value="Biotin dependent carboxylase carboxyltransferase"/>
    <property type="match status" value="1"/>
</dbReference>
<dbReference type="Pfam" id="PF00289">
    <property type="entry name" value="Biotin_carb_N"/>
    <property type="match status" value="1"/>
</dbReference>
<dbReference type="InterPro" id="IPR011054">
    <property type="entry name" value="Rudment_hybrid_motif"/>
</dbReference>
<dbReference type="InterPro" id="IPR049074">
    <property type="entry name" value="ACCA_BT"/>
</dbReference>
<keyword evidence="4" id="KW-0444">Lipid biosynthesis</keyword>
<feature type="domain" description="Lipoyl-binding" evidence="16">
    <location>
        <begin position="796"/>
        <end position="870"/>
    </location>
</feature>
<keyword evidence="14" id="KW-0511">Multifunctional enzyme</keyword>
<evidence type="ECO:0000259" key="16">
    <source>
        <dbReference type="PROSITE" id="PS50968"/>
    </source>
</evidence>
<protein>
    <recommendedName>
        <fullName evidence="3">acetyl-CoA carboxylase</fullName>
        <ecNumber evidence="3">6.4.1.2</ecNumber>
    </recommendedName>
</protein>
<dbReference type="PROSITE" id="PS50979">
    <property type="entry name" value="BC"/>
    <property type="match status" value="1"/>
</dbReference>
<dbReference type="GO" id="GO:0003989">
    <property type="term" value="F:acetyl-CoA carboxylase activity"/>
    <property type="evidence" value="ECO:0007669"/>
    <property type="project" value="UniProtKB-EC"/>
</dbReference>
<reference evidence="21" key="2">
    <citation type="submission" date="2025-09" db="UniProtKB">
        <authorList>
            <consortium name="Ensembl"/>
        </authorList>
    </citation>
    <scope>IDENTIFICATION</scope>
</reference>
<feature type="domain" description="CoA carboxyltransferase C-terminal" evidence="20">
    <location>
        <begin position="1900"/>
        <end position="2221"/>
    </location>
</feature>